<protein>
    <submittedName>
        <fullName evidence="1">Transcriptional regulator, AlpA family</fullName>
    </submittedName>
</protein>
<dbReference type="InterPro" id="IPR010260">
    <property type="entry name" value="AlpA"/>
</dbReference>
<dbReference type="STRING" id="1165689.SAMN02927914_00215"/>
<sequence>MPQTQPAKRLINQREACARTSLSRTAIWLRVKAKTFPQPVRLGDGSRIAYVEHEIETWIDQQIAHRDEVAA</sequence>
<dbReference type="RefSeq" id="WP_244529486.1">
    <property type="nucleotide sequence ID" value="NZ_FMXM01000002.1"/>
</dbReference>
<dbReference type="Proteomes" id="UP000198588">
    <property type="component" value="Unassembled WGS sequence"/>
</dbReference>
<dbReference type="Gene3D" id="1.10.238.160">
    <property type="match status" value="1"/>
</dbReference>
<proteinExistence type="predicted"/>
<reference evidence="1 2" key="1">
    <citation type="submission" date="2016-10" db="EMBL/GenBank/DDBJ databases">
        <authorList>
            <person name="de Groot N.N."/>
        </authorList>
    </citation>
    <scope>NUCLEOTIDE SEQUENCE [LARGE SCALE GENOMIC DNA]</scope>
    <source>
        <strain evidence="1 2">CGMCC 1.12097</strain>
    </source>
</reference>
<accession>A0A1G5V4J4</accession>
<evidence type="ECO:0000313" key="2">
    <source>
        <dbReference type="Proteomes" id="UP000198588"/>
    </source>
</evidence>
<name>A0A1G5V4J4_9HYPH</name>
<evidence type="ECO:0000313" key="1">
    <source>
        <dbReference type="EMBL" id="SDA40207.1"/>
    </source>
</evidence>
<dbReference type="Pfam" id="PF05930">
    <property type="entry name" value="Phage_AlpA"/>
    <property type="match status" value="1"/>
</dbReference>
<gene>
    <name evidence="1" type="ORF">SAMN02927914_00215</name>
</gene>
<organism evidence="1 2">
    <name type="scientific">Mesorhizobium qingshengii</name>
    <dbReference type="NCBI Taxonomy" id="1165689"/>
    <lineage>
        <taxon>Bacteria</taxon>
        <taxon>Pseudomonadati</taxon>
        <taxon>Pseudomonadota</taxon>
        <taxon>Alphaproteobacteria</taxon>
        <taxon>Hyphomicrobiales</taxon>
        <taxon>Phyllobacteriaceae</taxon>
        <taxon>Mesorhizobium</taxon>
    </lineage>
</organism>
<dbReference type="EMBL" id="FMXM01000002">
    <property type="protein sequence ID" value="SDA40207.1"/>
    <property type="molecule type" value="Genomic_DNA"/>
</dbReference>
<dbReference type="AlphaFoldDB" id="A0A1G5V4J4"/>